<dbReference type="InterPro" id="IPR005358">
    <property type="entry name" value="Puta_zinc/iron-chelating_dom"/>
</dbReference>
<sequence length="203" mass="22592">MTPEEAWRALDLDLADYLAKKGQKPSCRAGCFACCFGLVTLSRLEGEALLPHLTEAQRGRILQEGPGRLALLAQGKEEADFPSRFFRSRTPCPFLEEGLCGVYPYRPLACRGLLTAGDPALCAPEALAPKGHFLPVPWRMAHRKMEALWEEEERRYGFVVIGEMVSLLYLLLQGLPPGRQEVEALLEAWGVLGGRWGFQLIPL</sequence>
<reference evidence="1 2" key="1">
    <citation type="journal article" date="2022" name="Microbiol. Resour. Announc.">
        <title>Complete Genome Sequences of Thermus Strains Isolated from Senami Hot Spring in Japan.</title>
        <authorList>
            <person name="Miyazaki K."/>
        </authorList>
    </citation>
    <scope>NUCLEOTIDE SEQUENCE [LARGE SCALE GENOMIC DNA]</scope>
    <source>
        <strain evidence="1 2">SNM4-1</strain>
    </source>
</reference>
<name>A0ABM7XHF5_THEBO</name>
<dbReference type="Pfam" id="PF03692">
    <property type="entry name" value="CxxCxxCC"/>
    <property type="match status" value="1"/>
</dbReference>
<proteinExistence type="predicted"/>
<evidence type="ECO:0000313" key="1">
    <source>
        <dbReference type="EMBL" id="BDG15715.1"/>
    </source>
</evidence>
<keyword evidence="2" id="KW-1185">Reference proteome</keyword>
<organism evidence="1 2">
    <name type="scientific">Thermus brockianus</name>
    <dbReference type="NCBI Taxonomy" id="56956"/>
    <lineage>
        <taxon>Bacteria</taxon>
        <taxon>Thermotogati</taxon>
        <taxon>Deinococcota</taxon>
        <taxon>Deinococci</taxon>
        <taxon>Thermales</taxon>
        <taxon>Thermaceae</taxon>
        <taxon>Thermus</taxon>
    </lineage>
</organism>
<accession>A0ABM7XHF5</accession>
<dbReference type="RefSeq" id="WP_244363202.1">
    <property type="nucleotide sequence ID" value="NZ_AP025593.1"/>
</dbReference>
<evidence type="ECO:0000313" key="2">
    <source>
        <dbReference type="Proteomes" id="UP000831120"/>
    </source>
</evidence>
<protein>
    <recommendedName>
        <fullName evidence="3">Flagellin N-methylase</fullName>
    </recommendedName>
</protein>
<gene>
    <name evidence="1" type="ORF">TbrSNM41_04490</name>
</gene>
<dbReference type="Proteomes" id="UP000831120">
    <property type="component" value="Chromosome"/>
</dbReference>
<dbReference type="EMBL" id="AP025593">
    <property type="protein sequence ID" value="BDG15715.1"/>
    <property type="molecule type" value="Genomic_DNA"/>
</dbReference>
<evidence type="ECO:0008006" key="3">
    <source>
        <dbReference type="Google" id="ProtNLM"/>
    </source>
</evidence>